<gene>
    <name evidence="1" type="ORF">OOU_Y34scaffold00989g1</name>
</gene>
<evidence type="ECO:0000313" key="1">
    <source>
        <dbReference type="EMBL" id="ELQ33192.1"/>
    </source>
</evidence>
<accession>A0AA97NN44</accession>
<dbReference type="AlphaFoldDB" id="A0AA97NN44"/>
<name>A0AA97NN44_PYRO3</name>
<protein>
    <submittedName>
        <fullName evidence="1">Uncharacterized protein</fullName>
    </submittedName>
</protein>
<proteinExistence type="predicted"/>
<organism evidence="1">
    <name type="scientific">Pyricularia oryzae (strain Y34)</name>
    <name type="common">Rice blast fungus</name>
    <name type="synonym">Magnaporthe oryzae</name>
    <dbReference type="NCBI Taxonomy" id="1143189"/>
    <lineage>
        <taxon>Eukaryota</taxon>
        <taxon>Fungi</taxon>
        <taxon>Dikarya</taxon>
        <taxon>Ascomycota</taxon>
        <taxon>Pezizomycotina</taxon>
        <taxon>Sordariomycetes</taxon>
        <taxon>Sordariomycetidae</taxon>
        <taxon>Magnaporthales</taxon>
        <taxon>Pyriculariaceae</taxon>
        <taxon>Pyricularia</taxon>
    </lineage>
</organism>
<dbReference type="EMBL" id="JH793038">
    <property type="protein sequence ID" value="ELQ33192.1"/>
    <property type="molecule type" value="Genomic_DNA"/>
</dbReference>
<dbReference type="Proteomes" id="UP000011086">
    <property type="component" value="Unassembled WGS sequence"/>
</dbReference>
<sequence>MPLRFVYSSMELMFAGIARLFPFNRVTVDNFSGVRNGGNGANRCKEDKND</sequence>
<reference evidence="1" key="1">
    <citation type="journal article" date="2012" name="PLoS Genet.">
        <title>Comparative analysis of the genomes of two field isolates of the rice blast fungus Magnaporthe oryzae.</title>
        <authorList>
            <person name="Xue M."/>
            <person name="Yang J."/>
            <person name="Li Z."/>
            <person name="Hu S."/>
            <person name="Yao N."/>
            <person name="Dean R.A."/>
            <person name="Zhao W."/>
            <person name="Shen M."/>
            <person name="Zhang H."/>
            <person name="Li C."/>
            <person name="Liu L."/>
            <person name="Cao L."/>
            <person name="Xu X."/>
            <person name="Xing Y."/>
            <person name="Hsiang T."/>
            <person name="Zhang Z."/>
            <person name="Xu J.R."/>
            <person name="Peng Y.L."/>
        </authorList>
    </citation>
    <scope>NUCLEOTIDE SEQUENCE</scope>
    <source>
        <strain evidence="1">Y34</strain>
    </source>
</reference>